<dbReference type="WBParaSite" id="Hba_13030">
    <property type="protein sequence ID" value="Hba_13030"/>
    <property type="gene ID" value="Hba_13030"/>
</dbReference>
<keyword evidence="1" id="KW-1133">Transmembrane helix</keyword>
<keyword evidence="1" id="KW-0472">Membrane</keyword>
<evidence type="ECO:0000313" key="2">
    <source>
        <dbReference type="Proteomes" id="UP000095283"/>
    </source>
</evidence>
<dbReference type="AlphaFoldDB" id="A0A1I7X6C9"/>
<keyword evidence="1" id="KW-0812">Transmembrane</keyword>
<proteinExistence type="predicted"/>
<reference evidence="3" key="1">
    <citation type="submission" date="2016-11" db="UniProtKB">
        <authorList>
            <consortium name="WormBaseParasite"/>
        </authorList>
    </citation>
    <scope>IDENTIFICATION</scope>
</reference>
<evidence type="ECO:0000313" key="3">
    <source>
        <dbReference type="WBParaSite" id="Hba_13030"/>
    </source>
</evidence>
<dbReference type="Proteomes" id="UP000095283">
    <property type="component" value="Unplaced"/>
</dbReference>
<name>A0A1I7X6C9_HETBA</name>
<sequence length="105" mass="12565">MRFTSELAPSQNFDAIIDPLEKLAVEDKLSQVVFLFMECGSIFIKEMTTYFLKKKRDLWLLMKNLKIYKKRWVCSVLFYLHMITIIAFLVVVNIHESYYTIIIFQ</sequence>
<evidence type="ECO:0000256" key="1">
    <source>
        <dbReference type="SAM" id="Phobius"/>
    </source>
</evidence>
<organism evidence="2 3">
    <name type="scientific">Heterorhabditis bacteriophora</name>
    <name type="common">Entomopathogenic nematode worm</name>
    <dbReference type="NCBI Taxonomy" id="37862"/>
    <lineage>
        <taxon>Eukaryota</taxon>
        <taxon>Metazoa</taxon>
        <taxon>Ecdysozoa</taxon>
        <taxon>Nematoda</taxon>
        <taxon>Chromadorea</taxon>
        <taxon>Rhabditida</taxon>
        <taxon>Rhabditina</taxon>
        <taxon>Rhabditomorpha</taxon>
        <taxon>Strongyloidea</taxon>
        <taxon>Heterorhabditidae</taxon>
        <taxon>Heterorhabditis</taxon>
    </lineage>
</organism>
<feature type="transmembrane region" description="Helical" evidence="1">
    <location>
        <begin position="72"/>
        <end position="94"/>
    </location>
</feature>
<keyword evidence="2" id="KW-1185">Reference proteome</keyword>
<protein>
    <submittedName>
        <fullName evidence="3">Uncharacterized protein</fullName>
    </submittedName>
</protein>
<accession>A0A1I7X6C9</accession>